<dbReference type="InterPro" id="IPR019577">
    <property type="entry name" value="SPARC/Testican_Ca-bd-dom"/>
</dbReference>
<evidence type="ECO:0000256" key="6">
    <source>
        <dbReference type="ARBA" id="ARBA00023180"/>
    </source>
</evidence>
<feature type="domain" description="EF-hand" evidence="8">
    <location>
        <begin position="786"/>
        <end position="813"/>
    </location>
</feature>
<dbReference type="AlphaFoldDB" id="A0A517RK67"/>
<keyword evidence="7" id="KW-0812">Transmembrane</keyword>
<dbReference type="PROSITE" id="PS00018">
    <property type="entry name" value="EF_HAND_1"/>
    <property type="match status" value="12"/>
</dbReference>
<keyword evidence="7" id="KW-0472">Membrane</keyword>
<dbReference type="InterPro" id="IPR011992">
    <property type="entry name" value="EF-hand-dom_pair"/>
</dbReference>
<keyword evidence="10" id="KW-1185">Reference proteome</keyword>
<dbReference type="GO" id="GO:0005509">
    <property type="term" value="F:calcium ion binding"/>
    <property type="evidence" value="ECO:0007669"/>
    <property type="project" value="InterPro"/>
</dbReference>
<dbReference type="SMART" id="SM00054">
    <property type="entry name" value="EFh"/>
    <property type="match status" value="11"/>
</dbReference>
<feature type="domain" description="EF-hand" evidence="8">
    <location>
        <begin position="43"/>
        <end position="78"/>
    </location>
</feature>
<dbReference type="KEGG" id="gaz:Pan241w_43760"/>
<dbReference type="SUPFAM" id="SSF47473">
    <property type="entry name" value="EF-hand"/>
    <property type="match status" value="7"/>
</dbReference>
<dbReference type="Pfam" id="PF13499">
    <property type="entry name" value="EF-hand_7"/>
    <property type="match status" value="1"/>
</dbReference>
<protein>
    <submittedName>
        <fullName evidence="9">EF hand</fullName>
    </submittedName>
</protein>
<dbReference type="Proteomes" id="UP000317171">
    <property type="component" value="Chromosome"/>
</dbReference>
<gene>
    <name evidence="9" type="ORF">Pan241w_43760</name>
</gene>
<evidence type="ECO:0000313" key="9">
    <source>
        <dbReference type="EMBL" id="QDT44268.1"/>
    </source>
</evidence>
<dbReference type="Gene3D" id="1.10.238.10">
    <property type="entry name" value="EF-hand"/>
    <property type="match status" value="9"/>
</dbReference>
<dbReference type="EMBL" id="CP036269">
    <property type="protein sequence ID" value="QDT44268.1"/>
    <property type="molecule type" value="Genomic_DNA"/>
</dbReference>
<sequence>MLNIILKPSRSLETLRFTILLILIELFFSGGLAAQKNLPDENSQKLIISKLFDQFDTDHSRHLSFAEFVEASPPNIRAKRRVQFYYWDTNFNEKLEMQEMIDRGHGKHPRHLNNFRFLDVNRDDQLDLNEFTDGVPNLTSEQSKTLFSKHDLDQNQFLILTEFSKITSVLPVNQLDRIVDPINEMVHSIQNRIEGSWNRWDEDSDNRLNQKEWIQSQLINSLTELKKTSFNDWDRNKDQYCSLPEVKELVDIAYGIRDKNGQLLRLDNAVTVNLRWFIVKDSDQNQLLSLKEYTQAGFDSNSDHTQFRQADVDQDGALSFKEFQTLKYHNLSPASVFDRFDTNLDGELDSDEITLNAGSWQKQLVKYIFPGFDTDNNHSLSLTEFLHTPLSNPLGSWYNIRKDLDGNDLLDFSEYLTESSPSCLSLQAHFFSNFDLNDDKYLSAEEYFFTSNLNSRKQFDLADKNNDGALDETEYLATLKPEHQKVGQRDFRLYDQNSDQRMEFDEYRGTPAVPLAQRQIPDPVIDRVRQQLSTFPKADQNNDSQLSIEELKAAFPELADQHNNKPVARDDLQRLLDIAYGVRTLDGQLLREPSGRVVNWMLFTHLDTDHSGQLSAGELKPQFKQDQQLTKFFQQADQNKDQQISLKEWKTTDLCWIDPVYYFKRIDKDGNARLTAAELASDTGFHRELAPYLIPAFDGNGDGVLSLYEYRDTPITNPLVQWHVQRKDLDHDGMLSAAEFDWKQGLVARTLIQDYFHRLDQDRNQRLDQREFLLQLNLIKAPREIVFKNLDKNNDQYLSFEEIFVATKRLINSKDTIKYEKIMSNVDNVFNQLDLDHNSQLNLKEFQQDQALAVLPPYSYNTRSFNRIKSNLPISRTESSKLATESNFTLWVTLILNILLVSLVFYYLLKVKLRK</sequence>
<feature type="domain" description="EF-hand" evidence="8">
    <location>
        <begin position="307"/>
        <end position="333"/>
    </location>
</feature>
<dbReference type="PANTHER" id="PTHR10827:SF98">
    <property type="entry name" value="45 KDA CALCIUM-BINDING PROTEIN"/>
    <property type="match status" value="1"/>
</dbReference>
<evidence type="ECO:0000259" key="8">
    <source>
        <dbReference type="PROSITE" id="PS50222"/>
    </source>
</evidence>
<keyword evidence="4" id="KW-0677">Repeat</keyword>
<feature type="transmembrane region" description="Helical" evidence="7">
    <location>
        <begin position="888"/>
        <end position="909"/>
    </location>
</feature>
<accession>A0A517RK67</accession>
<evidence type="ECO:0000256" key="7">
    <source>
        <dbReference type="SAM" id="Phobius"/>
    </source>
</evidence>
<keyword evidence="3" id="KW-0479">Metal-binding</keyword>
<dbReference type="Pfam" id="PF13202">
    <property type="entry name" value="EF-hand_5"/>
    <property type="match status" value="2"/>
</dbReference>
<evidence type="ECO:0000256" key="1">
    <source>
        <dbReference type="ARBA" id="ARBA00004613"/>
    </source>
</evidence>
<dbReference type="PANTHER" id="PTHR10827">
    <property type="entry name" value="RETICULOCALBIN"/>
    <property type="match status" value="1"/>
</dbReference>
<evidence type="ECO:0000256" key="5">
    <source>
        <dbReference type="ARBA" id="ARBA00023157"/>
    </source>
</evidence>
<dbReference type="InterPro" id="IPR018247">
    <property type="entry name" value="EF_Hand_1_Ca_BS"/>
</dbReference>
<keyword evidence="2" id="KW-0964">Secreted</keyword>
<keyword evidence="5" id="KW-1015">Disulfide bond</keyword>
<dbReference type="PROSITE" id="PS50222">
    <property type="entry name" value="EF_HAND_2"/>
    <property type="match status" value="5"/>
</dbReference>
<evidence type="ECO:0000313" key="10">
    <source>
        <dbReference type="Proteomes" id="UP000317171"/>
    </source>
</evidence>
<proteinExistence type="predicted"/>
<evidence type="ECO:0000256" key="3">
    <source>
        <dbReference type="ARBA" id="ARBA00022723"/>
    </source>
</evidence>
<comment type="subcellular location">
    <subcellularLocation>
        <location evidence="1">Secreted</location>
    </subcellularLocation>
</comment>
<feature type="domain" description="EF-hand" evidence="8">
    <location>
        <begin position="450"/>
        <end position="485"/>
    </location>
</feature>
<organism evidence="9 10">
    <name type="scientific">Gimesia alba</name>
    <dbReference type="NCBI Taxonomy" id="2527973"/>
    <lineage>
        <taxon>Bacteria</taxon>
        <taxon>Pseudomonadati</taxon>
        <taxon>Planctomycetota</taxon>
        <taxon>Planctomycetia</taxon>
        <taxon>Planctomycetales</taxon>
        <taxon>Planctomycetaceae</taxon>
        <taxon>Gimesia</taxon>
    </lineage>
</organism>
<feature type="domain" description="EF-hand" evidence="8">
    <location>
        <begin position="624"/>
        <end position="659"/>
    </location>
</feature>
<keyword evidence="7" id="KW-1133">Transmembrane helix</keyword>
<evidence type="ECO:0000256" key="2">
    <source>
        <dbReference type="ARBA" id="ARBA00022525"/>
    </source>
</evidence>
<evidence type="ECO:0000256" key="4">
    <source>
        <dbReference type="ARBA" id="ARBA00022737"/>
    </source>
</evidence>
<dbReference type="GO" id="GO:0005576">
    <property type="term" value="C:extracellular region"/>
    <property type="evidence" value="ECO:0007669"/>
    <property type="project" value="UniProtKB-SubCell"/>
</dbReference>
<name>A0A517RK67_9PLAN</name>
<dbReference type="InterPro" id="IPR002048">
    <property type="entry name" value="EF_hand_dom"/>
</dbReference>
<dbReference type="OrthoDB" id="243085at2"/>
<keyword evidence="6" id="KW-0325">Glycoprotein</keyword>
<dbReference type="Pfam" id="PF10591">
    <property type="entry name" value="SPARC_Ca_bdg"/>
    <property type="match status" value="1"/>
</dbReference>
<reference evidence="9 10" key="1">
    <citation type="submission" date="2019-02" db="EMBL/GenBank/DDBJ databases">
        <title>Deep-cultivation of Planctomycetes and their phenomic and genomic characterization uncovers novel biology.</title>
        <authorList>
            <person name="Wiegand S."/>
            <person name="Jogler M."/>
            <person name="Boedeker C."/>
            <person name="Pinto D."/>
            <person name="Vollmers J."/>
            <person name="Rivas-Marin E."/>
            <person name="Kohn T."/>
            <person name="Peeters S.H."/>
            <person name="Heuer A."/>
            <person name="Rast P."/>
            <person name="Oberbeckmann S."/>
            <person name="Bunk B."/>
            <person name="Jeske O."/>
            <person name="Meyerdierks A."/>
            <person name="Storesund J.E."/>
            <person name="Kallscheuer N."/>
            <person name="Luecker S."/>
            <person name="Lage O.M."/>
            <person name="Pohl T."/>
            <person name="Merkel B.J."/>
            <person name="Hornburger P."/>
            <person name="Mueller R.-W."/>
            <person name="Bruemmer F."/>
            <person name="Labrenz M."/>
            <person name="Spormann A.M."/>
            <person name="Op den Camp H."/>
            <person name="Overmann J."/>
            <person name="Amann R."/>
            <person name="Jetten M.S.M."/>
            <person name="Mascher T."/>
            <person name="Medema M.H."/>
            <person name="Devos D.P."/>
            <person name="Kaster A.-K."/>
            <person name="Ovreas L."/>
            <person name="Rohde M."/>
            <person name="Galperin M.Y."/>
            <person name="Jogler C."/>
        </authorList>
    </citation>
    <scope>NUCLEOTIDE SEQUENCE [LARGE SCALE GENOMIC DNA]</scope>
    <source>
        <strain evidence="9 10">Pan241w</strain>
    </source>
</reference>